<dbReference type="PANTHER" id="PTHR30486">
    <property type="entry name" value="TWITCHING MOTILITY PROTEIN PILT"/>
    <property type="match status" value="1"/>
</dbReference>
<dbReference type="OrthoDB" id="9804785at2"/>
<gene>
    <name evidence="4" type="ORF">BXT89_14000</name>
</gene>
<evidence type="ECO:0000313" key="5">
    <source>
        <dbReference type="Proteomes" id="UP000242847"/>
    </source>
</evidence>
<dbReference type="InterPro" id="IPR006321">
    <property type="entry name" value="PilT/PilU"/>
</dbReference>
<dbReference type="InterPro" id="IPR001482">
    <property type="entry name" value="T2SS/T4SS_dom"/>
</dbReference>
<feature type="compositionally biased region" description="Polar residues" evidence="2">
    <location>
        <begin position="356"/>
        <end position="375"/>
    </location>
</feature>
<feature type="domain" description="Bacterial type II secretion system protein E" evidence="3">
    <location>
        <begin position="193"/>
        <end position="207"/>
    </location>
</feature>
<proteinExistence type="inferred from homology"/>
<dbReference type="EMBL" id="MUBC01000033">
    <property type="protein sequence ID" value="ONM43211.1"/>
    <property type="molecule type" value="Genomic_DNA"/>
</dbReference>
<dbReference type="GO" id="GO:0016887">
    <property type="term" value="F:ATP hydrolysis activity"/>
    <property type="evidence" value="ECO:0007669"/>
    <property type="project" value="InterPro"/>
</dbReference>
<evidence type="ECO:0000259" key="3">
    <source>
        <dbReference type="PROSITE" id="PS00662"/>
    </source>
</evidence>
<dbReference type="Proteomes" id="UP000242847">
    <property type="component" value="Unassembled WGS sequence"/>
</dbReference>
<dbReference type="PROSITE" id="PS00662">
    <property type="entry name" value="T2SP_E"/>
    <property type="match status" value="1"/>
</dbReference>
<sequence length="395" mass="44039">MDINRYLKALVEKEGSDLFFSVGAPVTLKREGDFFAFGNQPLASGAVKELAWQVMTEKQIEEFEREQEMNLAVGLPNCGRFRINVYYQRGEVGMVVRHISHKIPAFAELGLPVQLEKLALKDRGLILVVGATGSGKSTTLAAMLDYRNTNRAGHIVCIEDPIEFLHKHKKSIVDQREVGLDTQSFAHALRNVLRESPDVIMIGEIRDKATMQHALHYSETGHLVVATLHATNSVQAIERIVNLFPEGERKQTLGDISMNLAGIIAQRLVPAVEQKRVAAVEVLLRTPYIRNLIARDELHEIKDSMNRGQEPGLQSFDQHLYELVGKGSITLDMALRYADSPTDLKLKAKFSDTRSESPLTMPQQKADNAAQQETELSFKSSGGGFSESDLTDDFR</sequence>
<accession>A0A1S8DE06</accession>
<dbReference type="InterPro" id="IPR027417">
    <property type="entry name" value="P-loop_NTPase"/>
</dbReference>
<evidence type="ECO:0000256" key="2">
    <source>
        <dbReference type="SAM" id="MobiDB-lite"/>
    </source>
</evidence>
<reference evidence="4 5" key="1">
    <citation type="submission" date="2017-01" db="EMBL/GenBank/DDBJ databases">
        <title>Draft genome sequence of Pseudomonas pachastrellae type strain CCUG 46540T from a deep sea.</title>
        <authorList>
            <person name="Gomila M."/>
            <person name="Mulet M."/>
            <person name="Lalucat J."/>
            <person name="Garcia-Valdes E."/>
        </authorList>
    </citation>
    <scope>NUCLEOTIDE SEQUENCE [LARGE SCALE GENOMIC DNA]</scope>
    <source>
        <strain evidence="4 5">CCUG 46540</strain>
    </source>
</reference>
<keyword evidence="5" id="KW-1185">Reference proteome</keyword>
<evidence type="ECO:0000313" key="4">
    <source>
        <dbReference type="EMBL" id="ONM43211.1"/>
    </source>
</evidence>
<dbReference type="SUPFAM" id="SSF52540">
    <property type="entry name" value="P-loop containing nucleoside triphosphate hydrolases"/>
    <property type="match status" value="1"/>
</dbReference>
<dbReference type="STRING" id="254161.SAMN05216256_10377"/>
<comment type="caution">
    <text evidence="4">The sequence shown here is derived from an EMBL/GenBank/DDBJ whole genome shotgun (WGS) entry which is preliminary data.</text>
</comment>
<feature type="region of interest" description="Disordered" evidence="2">
    <location>
        <begin position="351"/>
        <end position="395"/>
    </location>
</feature>
<dbReference type="RefSeq" id="WP_083728299.1">
    <property type="nucleotide sequence ID" value="NZ_FOUD01000003.1"/>
</dbReference>
<dbReference type="Pfam" id="PF00437">
    <property type="entry name" value="T2SSE"/>
    <property type="match status" value="1"/>
</dbReference>
<evidence type="ECO:0000256" key="1">
    <source>
        <dbReference type="ARBA" id="ARBA00006611"/>
    </source>
</evidence>
<dbReference type="AlphaFoldDB" id="A0A1S8DE06"/>
<dbReference type="InterPro" id="IPR050921">
    <property type="entry name" value="T4SS_GSP_E_ATPase"/>
</dbReference>
<protein>
    <submittedName>
        <fullName evidence="4">Type IV pili twitching motility protein PilT</fullName>
    </submittedName>
</protein>
<dbReference type="CDD" id="cd01131">
    <property type="entry name" value="PilT"/>
    <property type="match status" value="1"/>
</dbReference>
<dbReference type="NCBIfam" id="TIGR01420">
    <property type="entry name" value="pilT_fam"/>
    <property type="match status" value="1"/>
</dbReference>
<name>A0A1S8DE06_9GAMM</name>
<dbReference type="Gene3D" id="3.30.450.90">
    <property type="match status" value="1"/>
</dbReference>
<dbReference type="GO" id="GO:0005524">
    <property type="term" value="F:ATP binding"/>
    <property type="evidence" value="ECO:0007669"/>
    <property type="project" value="InterPro"/>
</dbReference>
<dbReference type="Gene3D" id="3.40.50.300">
    <property type="entry name" value="P-loop containing nucleotide triphosphate hydrolases"/>
    <property type="match status" value="1"/>
</dbReference>
<dbReference type="PANTHER" id="PTHR30486:SF12">
    <property type="entry name" value="TYPE IV PILUS ATPASE PILU"/>
    <property type="match status" value="1"/>
</dbReference>
<comment type="similarity">
    <text evidence="1">Belongs to the GSP E family.</text>
</comment>
<organism evidence="4 5">
    <name type="scientific">Halopseudomonas pachastrellae</name>
    <dbReference type="NCBI Taxonomy" id="254161"/>
    <lineage>
        <taxon>Bacteria</taxon>
        <taxon>Pseudomonadati</taxon>
        <taxon>Pseudomonadota</taxon>
        <taxon>Gammaproteobacteria</taxon>
        <taxon>Pseudomonadales</taxon>
        <taxon>Pseudomonadaceae</taxon>
        <taxon>Halopseudomonas</taxon>
    </lineage>
</organism>